<dbReference type="Proteomes" id="UP000094313">
    <property type="component" value="Chromosome"/>
</dbReference>
<feature type="chain" id="PRO_5009098597" description="DUF1579 domain-containing protein" evidence="1">
    <location>
        <begin position="23"/>
        <end position="190"/>
    </location>
</feature>
<evidence type="ECO:0000313" key="3">
    <source>
        <dbReference type="Proteomes" id="UP000094313"/>
    </source>
</evidence>
<sequence length="190" mass="21594">MKKLTLTVMALLMLVITSRVQAQDEAMMKAWQAYMTPGDVHKMMAKDDGKWDAEVTMWMVPGAPPEKSKASSENSMIMGGRYQKCLFKGTMMGMPFEGMSIMGYDNSKKAFVSSWIDNMGTGIMHMEGTWDDATKSINFKGTCVDPMTGKDTNIRQVMKFMDDNSQLLEMYCTMDGKEMKNMEIRYSRKK</sequence>
<evidence type="ECO:0008006" key="4">
    <source>
        <dbReference type="Google" id="ProtNLM"/>
    </source>
</evidence>
<gene>
    <name evidence="2" type="ORF">BFS30_12150</name>
</gene>
<protein>
    <recommendedName>
        <fullName evidence="4">DUF1579 domain-containing protein</fullName>
    </recommendedName>
</protein>
<dbReference type="KEGG" id="psty:BFS30_12150"/>
<evidence type="ECO:0000313" key="2">
    <source>
        <dbReference type="EMBL" id="AOM77858.1"/>
    </source>
</evidence>
<dbReference type="RefSeq" id="WP_069379546.1">
    <property type="nucleotide sequence ID" value="NZ_CP017141.1"/>
</dbReference>
<evidence type="ECO:0000256" key="1">
    <source>
        <dbReference type="SAM" id="SignalP"/>
    </source>
</evidence>
<keyword evidence="1" id="KW-0732">Signal</keyword>
<dbReference type="InterPro" id="IPR011473">
    <property type="entry name" value="DUF1579"/>
</dbReference>
<proteinExistence type="predicted"/>
<dbReference type="EMBL" id="CP017141">
    <property type="protein sequence ID" value="AOM77858.1"/>
    <property type="molecule type" value="Genomic_DNA"/>
</dbReference>
<dbReference type="Pfam" id="PF07617">
    <property type="entry name" value="DUF1579"/>
    <property type="match status" value="1"/>
</dbReference>
<accession>A0A1D7QGP7</accession>
<dbReference type="OrthoDB" id="277821at2"/>
<keyword evidence="3" id="KW-1185">Reference proteome</keyword>
<reference evidence="2 3" key="1">
    <citation type="submission" date="2016-08" db="EMBL/GenBank/DDBJ databases">
        <authorList>
            <person name="Seilhamer J.J."/>
        </authorList>
    </citation>
    <scope>NUCLEOTIDE SEQUENCE [LARGE SCALE GENOMIC DNA]</scope>
    <source>
        <strain evidence="2 3">DX4</strain>
    </source>
</reference>
<feature type="signal peptide" evidence="1">
    <location>
        <begin position="1"/>
        <end position="22"/>
    </location>
</feature>
<dbReference type="AlphaFoldDB" id="A0A1D7QGP7"/>
<name>A0A1D7QGP7_9SPHI</name>
<organism evidence="2 3">
    <name type="scientific">Pedobacter steynii</name>
    <dbReference type="NCBI Taxonomy" id="430522"/>
    <lineage>
        <taxon>Bacteria</taxon>
        <taxon>Pseudomonadati</taxon>
        <taxon>Bacteroidota</taxon>
        <taxon>Sphingobacteriia</taxon>
        <taxon>Sphingobacteriales</taxon>
        <taxon>Sphingobacteriaceae</taxon>
        <taxon>Pedobacter</taxon>
    </lineage>
</organism>